<dbReference type="PANTHER" id="PTHR33778:SF1">
    <property type="entry name" value="MAGNESIUM TRANSPORTER YHID-RELATED"/>
    <property type="match status" value="1"/>
</dbReference>
<dbReference type="EMBL" id="JABFDB010000011">
    <property type="protein sequence ID" value="NYZ21332.1"/>
    <property type="molecule type" value="Genomic_DNA"/>
</dbReference>
<feature type="transmembrane region" description="Helical" evidence="7">
    <location>
        <begin position="78"/>
        <end position="95"/>
    </location>
</feature>
<evidence type="ECO:0000256" key="4">
    <source>
        <dbReference type="ARBA" id="ARBA00022692"/>
    </source>
</evidence>
<reference evidence="9 10" key="1">
    <citation type="submission" date="2020-05" db="EMBL/GenBank/DDBJ databases">
        <title>Azospirillum oleiclasticum sp. nov, a nitrogen-fixing and heavy crude oil-emulsifying bacterium isolated from the crude oil of Yumen Oilfield.</title>
        <authorList>
            <person name="Wu D."/>
            <person name="Cai M."/>
            <person name="Zhang X."/>
        </authorList>
    </citation>
    <scope>NUCLEOTIDE SEQUENCE [LARGE SCALE GENOMIC DNA]</scope>
    <source>
        <strain evidence="9 10">ROY-1-1-2</strain>
    </source>
</reference>
<accession>A0ABX2TAF9</accession>
<feature type="transmembrane region" description="Helical" evidence="7">
    <location>
        <begin position="12"/>
        <end position="29"/>
    </location>
</feature>
<feature type="domain" description="MgtC/SapB/SrpB/YhiD N-terminal" evidence="8">
    <location>
        <begin position="17"/>
        <end position="147"/>
    </location>
</feature>
<sequence length="168" mass="17240">MGGSLDDLGPETVVTRLVLALVCGALLGLDREARGKPAGLRTNTLVALSAAATTLVALEMLAESTARGQPGDVDPTRVIQGLAQAIGFIAAGVMIQSGGTVRGATTAAMVWMAGALGIACGAGYHVIAFIALGLSLMVMLVLSPLERWLFKGERKRTGPEDPDEEDAP</sequence>
<evidence type="ECO:0000256" key="6">
    <source>
        <dbReference type="ARBA" id="ARBA00023136"/>
    </source>
</evidence>
<evidence type="ECO:0000256" key="7">
    <source>
        <dbReference type="RuleBase" id="RU365041"/>
    </source>
</evidence>
<keyword evidence="4 7" id="KW-0812">Transmembrane</keyword>
<evidence type="ECO:0000313" key="10">
    <source>
        <dbReference type="Proteomes" id="UP000584642"/>
    </source>
</evidence>
<dbReference type="InterPro" id="IPR049177">
    <property type="entry name" value="MgtC_SapB_SrpB_YhiD_N"/>
</dbReference>
<proteinExistence type="inferred from homology"/>
<evidence type="ECO:0000256" key="1">
    <source>
        <dbReference type="ARBA" id="ARBA00004651"/>
    </source>
</evidence>
<protein>
    <recommendedName>
        <fullName evidence="7">Protein MgtC</fullName>
    </recommendedName>
</protein>
<keyword evidence="10" id="KW-1185">Reference proteome</keyword>
<comment type="similarity">
    <text evidence="2 7">Belongs to the MgtC/SapB family.</text>
</comment>
<dbReference type="Proteomes" id="UP000584642">
    <property type="component" value="Unassembled WGS sequence"/>
</dbReference>
<name>A0ABX2TAF9_9PROT</name>
<dbReference type="PRINTS" id="PR01837">
    <property type="entry name" value="MGTCSAPBPROT"/>
</dbReference>
<dbReference type="InterPro" id="IPR003416">
    <property type="entry name" value="MgtC/SapB/SrpB/YhiD_fam"/>
</dbReference>
<gene>
    <name evidence="9" type="ORF">HND93_16575</name>
</gene>
<keyword evidence="3" id="KW-1003">Cell membrane</keyword>
<dbReference type="Pfam" id="PF02308">
    <property type="entry name" value="MgtC"/>
    <property type="match status" value="1"/>
</dbReference>
<comment type="subcellular location">
    <subcellularLocation>
        <location evidence="7">Cell inner membrane</location>
        <topology evidence="7">Multi-pass membrane protein</topology>
    </subcellularLocation>
    <subcellularLocation>
        <location evidence="1">Cell membrane</location>
        <topology evidence="1">Multi-pass membrane protein</topology>
    </subcellularLocation>
</comment>
<organism evidence="9 10">
    <name type="scientific">Azospirillum oleiclasticum</name>
    <dbReference type="NCBI Taxonomy" id="2735135"/>
    <lineage>
        <taxon>Bacteria</taxon>
        <taxon>Pseudomonadati</taxon>
        <taxon>Pseudomonadota</taxon>
        <taxon>Alphaproteobacteria</taxon>
        <taxon>Rhodospirillales</taxon>
        <taxon>Azospirillaceae</taxon>
        <taxon>Azospirillum</taxon>
    </lineage>
</organism>
<comment type="caution">
    <text evidence="9">The sequence shown here is derived from an EMBL/GenBank/DDBJ whole genome shotgun (WGS) entry which is preliminary data.</text>
</comment>
<evidence type="ECO:0000256" key="2">
    <source>
        <dbReference type="ARBA" id="ARBA00009298"/>
    </source>
</evidence>
<keyword evidence="5 7" id="KW-1133">Transmembrane helix</keyword>
<dbReference type="RefSeq" id="WP_180283098.1">
    <property type="nucleotide sequence ID" value="NZ_JABFDB010000011.1"/>
</dbReference>
<keyword evidence="6 7" id="KW-0472">Membrane</keyword>
<evidence type="ECO:0000259" key="8">
    <source>
        <dbReference type="Pfam" id="PF02308"/>
    </source>
</evidence>
<evidence type="ECO:0000256" key="5">
    <source>
        <dbReference type="ARBA" id="ARBA00022989"/>
    </source>
</evidence>
<evidence type="ECO:0000313" key="9">
    <source>
        <dbReference type="EMBL" id="NYZ21332.1"/>
    </source>
</evidence>
<dbReference type="PANTHER" id="PTHR33778">
    <property type="entry name" value="PROTEIN MGTC"/>
    <property type="match status" value="1"/>
</dbReference>
<feature type="transmembrane region" description="Helical" evidence="7">
    <location>
        <begin position="41"/>
        <end position="58"/>
    </location>
</feature>
<evidence type="ECO:0000256" key="3">
    <source>
        <dbReference type="ARBA" id="ARBA00022475"/>
    </source>
</evidence>
<feature type="transmembrane region" description="Helical" evidence="7">
    <location>
        <begin position="107"/>
        <end position="124"/>
    </location>
</feature>
<keyword evidence="7" id="KW-0997">Cell inner membrane</keyword>